<keyword evidence="1" id="KW-1133">Transmembrane helix</keyword>
<dbReference type="OrthoDB" id="7877480at2"/>
<dbReference type="AlphaFoldDB" id="A0A1X4NPH9"/>
<dbReference type="RefSeq" id="WP_085635500.1">
    <property type="nucleotide sequence ID" value="NZ_JFKC01000002.1"/>
</dbReference>
<protein>
    <submittedName>
        <fullName evidence="2">Uncharacterized protein</fullName>
    </submittedName>
</protein>
<feature type="transmembrane region" description="Helical" evidence="1">
    <location>
        <begin position="90"/>
        <end position="108"/>
    </location>
</feature>
<feature type="transmembrane region" description="Helical" evidence="1">
    <location>
        <begin position="114"/>
        <end position="133"/>
    </location>
</feature>
<comment type="caution">
    <text evidence="2">The sequence shown here is derived from an EMBL/GenBank/DDBJ whole genome shotgun (WGS) entry which is preliminary data.</text>
</comment>
<gene>
    <name evidence="2" type="ORF">MGEO_04455</name>
</gene>
<organism evidence="2 3">
    <name type="scientific">Marivita geojedonensis</name>
    <dbReference type="NCBI Taxonomy" id="1123756"/>
    <lineage>
        <taxon>Bacteria</taxon>
        <taxon>Pseudomonadati</taxon>
        <taxon>Pseudomonadota</taxon>
        <taxon>Alphaproteobacteria</taxon>
        <taxon>Rhodobacterales</taxon>
        <taxon>Roseobacteraceae</taxon>
        <taxon>Marivita</taxon>
    </lineage>
</organism>
<keyword evidence="1" id="KW-0472">Membrane</keyword>
<evidence type="ECO:0000313" key="2">
    <source>
        <dbReference type="EMBL" id="OSQ52622.1"/>
    </source>
</evidence>
<reference evidence="2 3" key="1">
    <citation type="submission" date="2014-03" db="EMBL/GenBank/DDBJ databases">
        <title>The draft genome sequence of Marivita geojedonensis KCTC 23882.</title>
        <authorList>
            <person name="Lai Q."/>
            <person name="Shao Z."/>
        </authorList>
    </citation>
    <scope>NUCLEOTIDE SEQUENCE [LARGE SCALE GENOMIC DNA]</scope>
    <source>
        <strain evidence="2 3">DPG-138</strain>
    </source>
</reference>
<feature type="transmembrane region" description="Helical" evidence="1">
    <location>
        <begin position="49"/>
        <end position="69"/>
    </location>
</feature>
<accession>A0A1X4NPH9</accession>
<name>A0A1X4NPH9_9RHOB</name>
<evidence type="ECO:0000313" key="3">
    <source>
        <dbReference type="Proteomes" id="UP000193926"/>
    </source>
</evidence>
<sequence>MDMQANSLVDFDRSAALGNSAPVDDVPVGFMVLATCPLIFWLLDGTVAGFASALLILGLFAVGLVCLSVGQKNHLAYDAAEVAARPKIPMKLIGSCIVALVVALLATTKIDMPFIPVVIGFSTFILCLVSFGLDPVRDKGMEDPAVHMRLQNQEIYNGFEDRFDRLLLSLSALKDDDLTERTRGVADTVMGLLGTINFESTKLQKIQPSVSKMLSKMEADAAILTAGASGKASAFERRKFTSKTQAMVDAFEARARKSGIAQGRDNFELQTNLLFERMNRKRLG</sequence>
<keyword evidence="1" id="KW-0812">Transmembrane</keyword>
<keyword evidence="3" id="KW-1185">Reference proteome</keyword>
<dbReference type="Proteomes" id="UP000193926">
    <property type="component" value="Unassembled WGS sequence"/>
</dbReference>
<dbReference type="STRING" id="1123756.MGEO_04455"/>
<proteinExistence type="predicted"/>
<dbReference type="EMBL" id="JFKC01000002">
    <property type="protein sequence ID" value="OSQ52622.1"/>
    <property type="molecule type" value="Genomic_DNA"/>
</dbReference>
<evidence type="ECO:0000256" key="1">
    <source>
        <dbReference type="SAM" id="Phobius"/>
    </source>
</evidence>